<reference evidence="13" key="2">
    <citation type="submission" date="2023-04" db="EMBL/GenBank/DDBJ databases">
        <authorList>
            <person name="Bu L."/>
            <person name="Lu L."/>
            <person name="Laidemitt M.R."/>
            <person name="Zhang S.M."/>
            <person name="Mutuku M."/>
            <person name="Mkoji G."/>
            <person name="Steinauer M."/>
            <person name="Loker E.S."/>
        </authorList>
    </citation>
    <scope>NUCLEOTIDE SEQUENCE</scope>
    <source>
        <strain evidence="13">KasaAsao</strain>
        <tissue evidence="13">Whole Snail</tissue>
    </source>
</reference>
<comment type="subcellular location">
    <subcellularLocation>
        <location evidence="1">Cell membrane</location>
        <topology evidence="1">Multi-pass membrane protein</topology>
    </subcellularLocation>
</comment>
<evidence type="ECO:0000256" key="12">
    <source>
        <dbReference type="SAM" id="Phobius"/>
    </source>
</evidence>
<dbReference type="GO" id="GO:0015252">
    <property type="term" value="F:proton channel activity"/>
    <property type="evidence" value="ECO:0007669"/>
    <property type="project" value="InterPro"/>
</dbReference>
<dbReference type="Pfam" id="PF03189">
    <property type="entry name" value="Otopetrin"/>
    <property type="match status" value="1"/>
</dbReference>
<evidence type="ECO:0000256" key="9">
    <source>
        <dbReference type="ARBA" id="ARBA00023136"/>
    </source>
</evidence>
<evidence type="ECO:0000256" key="7">
    <source>
        <dbReference type="ARBA" id="ARBA00022989"/>
    </source>
</evidence>
<comment type="caution">
    <text evidence="13">The sequence shown here is derived from an EMBL/GenBank/DDBJ whole genome shotgun (WGS) entry which is preliminary data.</text>
</comment>
<gene>
    <name evidence="13" type="ORF">Bpfe_030863</name>
</gene>
<feature type="transmembrane region" description="Helical" evidence="12">
    <location>
        <begin position="779"/>
        <end position="800"/>
    </location>
</feature>
<keyword evidence="8" id="KW-0406">Ion transport</keyword>
<feature type="transmembrane region" description="Helical" evidence="12">
    <location>
        <begin position="478"/>
        <end position="500"/>
    </location>
</feature>
<keyword evidence="14" id="KW-1185">Reference proteome</keyword>
<feature type="transmembrane region" description="Helical" evidence="12">
    <location>
        <begin position="889"/>
        <end position="910"/>
    </location>
</feature>
<evidence type="ECO:0000256" key="11">
    <source>
        <dbReference type="SAM" id="MobiDB-lite"/>
    </source>
</evidence>
<feature type="transmembrane region" description="Helical" evidence="12">
    <location>
        <begin position="1022"/>
        <end position="1044"/>
    </location>
</feature>
<evidence type="ECO:0000256" key="8">
    <source>
        <dbReference type="ARBA" id="ARBA00023065"/>
    </source>
</evidence>
<feature type="transmembrane region" description="Helical" evidence="12">
    <location>
        <begin position="618"/>
        <end position="638"/>
    </location>
</feature>
<keyword evidence="10" id="KW-0407">Ion channel</keyword>
<proteinExistence type="inferred from homology"/>
<feature type="compositionally biased region" description="Basic and acidic residues" evidence="11">
    <location>
        <begin position="327"/>
        <end position="343"/>
    </location>
</feature>
<organism evidence="13 14">
    <name type="scientific">Biomphalaria pfeifferi</name>
    <name type="common">Bloodfluke planorb</name>
    <name type="synonym">Freshwater snail</name>
    <dbReference type="NCBI Taxonomy" id="112525"/>
    <lineage>
        <taxon>Eukaryota</taxon>
        <taxon>Metazoa</taxon>
        <taxon>Spiralia</taxon>
        <taxon>Lophotrochozoa</taxon>
        <taxon>Mollusca</taxon>
        <taxon>Gastropoda</taxon>
        <taxon>Heterobranchia</taxon>
        <taxon>Euthyneura</taxon>
        <taxon>Panpulmonata</taxon>
        <taxon>Hygrophila</taxon>
        <taxon>Lymnaeoidea</taxon>
        <taxon>Planorbidae</taxon>
        <taxon>Biomphalaria</taxon>
    </lineage>
</organism>
<feature type="transmembrane region" description="Helical" evidence="12">
    <location>
        <begin position="688"/>
        <end position="710"/>
    </location>
</feature>
<feature type="transmembrane region" description="Helical" evidence="12">
    <location>
        <begin position="922"/>
        <end position="945"/>
    </location>
</feature>
<evidence type="ECO:0000256" key="4">
    <source>
        <dbReference type="ARBA" id="ARBA00022475"/>
    </source>
</evidence>
<accession>A0AAD8EUY2</accession>
<dbReference type="Proteomes" id="UP001233172">
    <property type="component" value="Unassembled WGS sequence"/>
</dbReference>
<feature type="transmembrane region" description="Helical" evidence="12">
    <location>
        <begin position="993"/>
        <end position="1010"/>
    </location>
</feature>
<feature type="transmembrane region" description="Helical" evidence="12">
    <location>
        <begin position="658"/>
        <end position="676"/>
    </location>
</feature>
<keyword evidence="9 12" id="KW-0472">Membrane</keyword>
<dbReference type="GO" id="GO:0005886">
    <property type="term" value="C:plasma membrane"/>
    <property type="evidence" value="ECO:0007669"/>
    <property type="project" value="UniProtKB-SubCell"/>
</dbReference>
<keyword evidence="4" id="KW-1003">Cell membrane</keyword>
<feature type="transmembrane region" description="Helical" evidence="12">
    <location>
        <begin position="515"/>
        <end position="535"/>
    </location>
</feature>
<sequence>MLLHDHPQGDTEPMIPEVFMNPTFSLSQAARQQDMTFDMTFPHIPPLPNVSLPSGLVESTATTSMRMSSGGLGANSSSCDNLDIASGIQGSAKALICTASGLSEMQGLIYRSESTPELTDLARPSSVAGVLLLDSADQGAAVNMSEDVTNAMMSTLPPGHEFIVDRNTMTLPLKSDVKRSNLKKRLYTPSVSSSLPSPFVHRHGSAVESTKKSISFSSIVHFQGNPDSKLVSLQRIGFVTVKTQGFLPTIRFSNLMGIDVFKLIGSCYAYIRAETENLIETSTSFTVPRANSETGPRPSLRDLFKRVAVAQEISGRRDMDISGFARWDTKSPEQSDLDSDSKAKPWSPAGGSEGNKFSRALKNFRGKQMKGANEEQKQRFLVVRAEQGLPPTNTVISTTESSQTAKNESTFLPTDNEDTMTSLFGSEWAVQLRAKRNGIPSSAGSVSMASDDVFGSQKSRHGSGEPQGFLPEVLKNSLVIMLSGIYGIVLVVLGLVLPIAETYADPKKTHFFEIFYLYLYGVSMIFLVYVYTYLLRREKLSLLSWPKRFSSRLSLRFSRTPSTSQRSSLEKEASTPVKHAATGSLSSRNSFTSSTFSTRSRRRKIGFNSETCHHTGSFYLRVGVIGFGIGSMLHSGLVFGHYFEINHLGHPCSDIVEAIKPIAHLCFTFVQMYFIFRNSKMCVHKYKTLARFGLIHMSATNICVWLRSIVVETVHVIMSDQRERHEAIERSSGAINVSTVNGTRLNLYQAALSEDLGTLPEVDCHWDAMMGKIVEKSSLYLYPCTIEYSLVCACVLYVIWSNVGEGTSARRLQSLETASDDGVSRESTEDAQEPNHMMSVDCAGSSRGLFLGIFLFVFCVVCMVSFYVLSSSEEHVEAATVLGHISEDIVYILALIATAIAGHHMSSLHYSTTKEVGLEEILMLISLSGLGLFGVFSIVSGSFYIDTLRGGITVMTNVLMLLQAGSQATFILAALRASAKHRSQVRSKPGRQYVIFLLISNFALWAMNTFETQRMEHNVIQVQFYGPTAWAIFSHISVPLGIYFRFHSTVSLSTIWKQAWKLKHTHAMESLTHTHH</sequence>
<evidence type="ECO:0000256" key="1">
    <source>
        <dbReference type="ARBA" id="ARBA00004651"/>
    </source>
</evidence>
<feature type="transmembrane region" description="Helical" evidence="12">
    <location>
        <begin position="848"/>
        <end position="869"/>
    </location>
</feature>
<keyword evidence="5 12" id="KW-0812">Transmembrane</keyword>
<evidence type="ECO:0000256" key="5">
    <source>
        <dbReference type="ARBA" id="ARBA00022692"/>
    </source>
</evidence>
<evidence type="ECO:0000256" key="10">
    <source>
        <dbReference type="ARBA" id="ARBA00023303"/>
    </source>
</evidence>
<dbReference type="PANTHER" id="PTHR21522">
    <property type="entry name" value="PROTON CHANNEL OTOP"/>
    <property type="match status" value="1"/>
</dbReference>
<dbReference type="AlphaFoldDB" id="A0AAD8EUY2"/>
<dbReference type="EMBL" id="JASAOG010000417">
    <property type="protein sequence ID" value="KAK0039709.1"/>
    <property type="molecule type" value="Genomic_DNA"/>
</dbReference>
<evidence type="ECO:0000256" key="2">
    <source>
        <dbReference type="ARBA" id="ARBA00006513"/>
    </source>
</evidence>
<dbReference type="InterPro" id="IPR004878">
    <property type="entry name" value="Otopetrin"/>
</dbReference>
<evidence type="ECO:0000313" key="13">
    <source>
        <dbReference type="EMBL" id="KAK0039709.1"/>
    </source>
</evidence>
<protein>
    <submittedName>
        <fullName evidence="13">Proton channel OtopLc</fullName>
    </submittedName>
</protein>
<dbReference type="PANTHER" id="PTHR21522:SF32">
    <property type="entry name" value="OTOPETRIN-2"/>
    <property type="match status" value="1"/>
</dbReference>
<feature type="compositionally biased region" description="Low complexity" evidence="11">
    <location>
        <begin position="584"/>
        <end position="595"/>
    </location>
</feature>
<evidence type="ECO:0000256" key="3">
    <source>
        <dbReference type="ARBA" id="ARBA00022448"/>
    </source>
</evidence>
<reference evidence="13" key="1">
    <citation type="journal article" date="2023" name="PLoS Negl. Trop. Dis.">
        <title>A genome sequence for Biomphalaria pfeifferi, the major vector snail for the human-infecting parasite Schistosoma mansoni.</title>
        <authorList>
            <person name="Bu L."/>
            <person name="Lu L."/>
            <person name="Laidemitt M.R."/>
            <person name="Zhang S.M."/>
            <person name="Mutuku M."/>
            <person name="Mkoji G."/>
            <person name="Steinauer M."/>
            <person name="Loker E.S."/>
        </authorList>
    </citation>
    <scope>NUCLEOTIDE SEQUENCE</scope>
    <source>
        <strain evidence="13">KasaAsao</strain>
    </source>
</reference>
<keyword evidence="7 12" id="KW-1133">Transmembrane helix</keyword>
<keyword evidence="3" id="KW-0813">Transport</keyword>
<feature type="region of interest" description="Disordered" evidence="11">
    <location>
        <begin position="391"/>
        <end position="416"/>
    </location>
</feature>
<evidence type="ECO:0000256" key="6">
    <source>
        <dbReference type="ARBA" id="ARBA00022781"/>
    </source>
</evidence>
<comment type="similarity">
    <text evidence="2">Belongs to the otopetrin family.</text>
</comment>
<evidence type="ECO:0000313" key="14">
    <source>
        <dbReference type="Proteomes" id="UP001233172"/>
    </source>
</evidence>
<name>A0AAD8EUY2_BIOPF</name>
<keyword evidence="6" id="KW-0375">Hydrogen ion transport</keyword>
<feature type="region of interest" description="Disordered" evidence="11">
    <location>
        <begin position="564"/>
        <end position="595"/>
    </location>
</feature>
<feature type="transmembrane region" description="Helical" evidence="12">
    <location>
        <begin position="951"/>
        <end position="973"/>
    </location>
</feature>
<feature type="region of interest" description="Disordered" evidence="11">
    <location>
        <begin position="324"/>
        <end position="357"/>
    </location>
</feature>